<dbReference type="InterPro" id="IPR050173">
    <property type="entry name" value="ABC_transporter_C-like"/>
</dbReference>
<dbReference type="Gene3D" id="3.40.50.300">
    <property type="entry name" value="P-loop containing nucleotide triphosphate hydrolases"/>
    <property type="match status" value="1"/>
</dbReference>
<dbReference type="GO" id="GO:0140359">
    <property type="term" value="F:ABC-type transporter activity"/>
    <property type="evidence" value="ECO:0007669"/>
    <property type="project" value="InterPro"/>
</dbReference>
<feature type="transmembrane region" description="Helical" evidence="7">
    <location>
        <begin position="116"/>
        <end position="139"/>
    </location>
</feature>
<dbReference type="PROSITE" id="PS50929">
    <property type="entry name" value="ABC_TM1F"/>
    <property type="match status" value="1"/>
</dbReference>
<evidence type="ECO:0000256" key="5">
    <source>
        <dbReference type="ARBA" id="ARBA00022989"/>
    </source>
</evidence>
<dbReference type="OrthoDB" id="1725334at2759"/>
<feature type="domain" description="ABC transmembrane type-1" evidence="8">
    <location>
        <begin position="277"/>
        <end position="362"/>
    </location>
</feature>
<dbReference type="EMBL" id="RXIC02000025">
    <property type="protein sequence ID" value="KAB1207770.1"/>
    <property type="molecule type" value="Genomic_DNA"/>
</dbReference>
<dbReference type="InterPro" id="IPR011527">
    <property type="entry name" value="ABC1_TM_dom"/>
</dbReference>
<dbReference type="SUPFAM" id="SSF52540">
    <property type="entry name" value="P-loop containing nucleoside triphosphate hydrolases"/>
    <property type="match status" value="1"/>
</dbReference>
<gene>
    <name evidence="9" type="ORF">CJ030_MR7G017727</name>
</gene>
<feature type="transmembrane region" description="Helical" evidence="7">
    <location>
        <begin position="12"/>
        <end position="29"/>
    </location>
</feature>
<evidence type="ECO:0000259" key="8">
    <source>
        <dbReference type="PROSITE" id="PS50929"/>
    </source>
</evidence>
<evidence type="ECO:0000256" key="2">
    <source>
        <dbReference type="ARBA" id="ARBA00022692"/>
    </source>
</evidence>
<name>A0A6A1V9C4_9ROSI</name>
<dbReference type="GO" id="GO:0016020">
    <property type="term" value="C:membrane"/>
    <property type="evidence" value="ECO:0007669"/>
    <property type="project" value="InterPro"/>
</dbReference>
<organism evidence="9 10">
    <name type="scientific">Morella rubra</name>
    <name type="common">Chinese bayberry</name>
    <dbReference type="NCBI Taxonomy" id="262757"/>
    <lineage>
        <taxon>Eukaryota</taxon>
        <taxon>Viridiplantae</taxon>
        <taxon>Streptophyta</taxon>
        <taxon>Embryophyta</taxon>
        <taxon>Tracheophyta</taxon>
        <taxon>Spermatophyta</taxon>
        <taxon>Magnoliopsida</taxon>
        <taxon>eudicotyledons</taxon>
        <taxon>Gunneridae</taxon>
        <taxon>Pentapetalae</taxon>
        <taxon>rosids</taxon>
        <taxon>fabids</taxon>
        <taxon>Fagales</taxon>
        <taxon>Myricaceae</taxon>
        <taxon>Morella</taxon>
    </lineage>
</organism>
<accession>A0A6A1V9C4</accession>
<dbReference type="AlphaFoldDB" id="A0A6A1V9C4"/>
<keyword evidence="10" id="KW-1185">Reference proteome</keyword>
<dbReference type="PANTHER" id="PTHR24223:SF222">
    <property type="entry name" value="OS01G0902100 PROTEIN"/>
    <property type="match status" value="1"/>
</dbReference>
<proteinExistence type="predicted"/>
<evidence type="ECO:0000256" key="3">
    <source>
        <dbReference type="ARBA" id="ARBA00022741"/>
    </source>
</evidence>
<evidence type="ECO:0000256" key="4">
    <source>
        <dbReference type="ARBA" id="ARBA00022840"/>
    </source>
</evidence>
<dbReference type="SUPFAM" id="SSF90123">
    <property type="entry name" value="ABC transporter transmembrane region"/>
    <property type="match status" value="1"/>
</dbReference>
<keyword evidence="4" id="KW-0067">ATP-binding</keyword>
<dbReference type="GO" id="GO:0005524">
    <property type="term" value="F:ATP binding"/>
    <property type="evidence" value="ECO:0007669"/>
    <property type="project" value="UniProtKB-KW"/>
</dbReference>
<evidence type="ECO:0000313" key="10">
    <source>
        <dbReference type="Proteomes" id="UP000516437"/>
    </source>
</evidence>
<dbReference type="InterPro" id="IPR027417">
    <property type="entry name" value="P-loop_NTPase"/>
</dbReference>
<feature type="transmembrane region" description="Helical" evidence="7">
    <location>
        <begin position="159"/>
        <end position="176"/>
    </location>
</feature>
<dbReference type="PANTHER" id="PTHR24223">
    <property type="entry name" value="ATP-BINDING CASSETTE SUB-FAMILY C"/>
    <property type="match status" value="1"/>
</dbReference>
<dbReference type="Proteomes" id="UP000516437">
    <property type="component" value="Chromosome 7"/>
</dbReference>
<keyword evidence="5 7" id="KW-1133">Transmembrane helix</keyword>
<keyword evidence="2 7" id="KW-0812">Transmembrane</keyword>
<feature type="transmembrane region" description="Helical" evidence="7">
    <location>
        <begin position="86"/>
        <end position="104"/>
    </location>
</feature>
<keyword evidence="6 7" id="KW-0472">Membrane</keyword>
<evidence type="ECO:0000256" key="1">
    <source>
        <dbReference type="ARBA" id="ARBA00022448"/>
    </source>
</evidence>
<feature type="transmembrane region" description="Helical" evidence="7">
    <location>
        <begin position="50"/>
        <end position="74"/>
    </location>
</feature>
<dbReference type="InterPro" id="IPR036640">
    <property type="entry name" value="ABC1_TM_sf"/>
</dbReference>
<evidence type="ECO:0000256" key="7">
    <source>
        <dbReference type="SAM" id="Phobius"/>
    </source>
</evidence>
<reference evidence="9 10" key="1">
    <citation type="journal article" date="2019" name="Plant Biotechnol. J.">
        <title>The red bayberry genome and genetic basis of sex determination.</title>
        <authorList>
            <person name="Jia H.M."/>
            <person name="Jia H.J."/>
            <person name="Cai Q.L."/>
            <person name="Wang Y."/>
            <person name="Zhao H.B."/>
            <person name="Yang W.F."/>
            <person name="Wang G.Y."/>
            <person name="Li Y.H."/>
            <person name="Zhan D.L."/>
            <person name="Shen Y.T."/>
            <person name="Niu Q.F."/>
            <person name="Chang L."/>
            <person name="Qiu J."/>
            <person name="Zhao L."/>
            <person name="Xie H.B."/>
            <person name="Fu W.Y."/>
            <person name="Jin J."/>
            <person name="Li X.W."/>
            <person name="Jiao Y."/>
            <person name="Zhou C.C."/>
            <person name="Tu T."/>
            <person name="Chai C.Y."/>
            <person name="Gao J.L."/>
            <person name="Fan L.J."/>
            <person name="van de Weg E."/>
            <person name="Wang J.Y."/>
            <person name="Gao Z.S."/>
        </authorList>
    </citation>
    <scope>NUCLEOTIDE SEQUENCE [LARGE SCALE GENOMIC DNA]</scope>
    <source>
        <tissue evidence="9">Leaves</tissue>
    </source>
</reference>
<dbReference type="Gene3D" id="1.20.1560.10">
    <property type="entry name" value="ABC transporter type 1, transmembrane domain"/>
    <property type="match status" value="2"/>
</dbReference>
<feature type="transmembrane region" description="Helical" evidence="7">
    <location>
        <begin position="312"/>
        <end position="329"/>
    </location>
</feature>
<keyword evidence="3" id="KW-0547">Nucleotide-binding</keyword>
<sequence>MESVIVDISAESVNVAFIIAFLTWFLLNVRRQAGDHGGDINLIHAPMRRYRAFTTITVLSNVIISCLYLGFGLYEYWNRRTITRKSVFLVVTWVLATLVTVLSRNRTLREDRRWPIVLILWWVFSCILGALSLSFYFIIHFKSMGFPNPLPEPNIVDSASFPLVILLCFNALPSSCNTRKQNDLAEPLIRKENERSSLDDAAFTRAGIWSKLTFQWLNPIFKRGRIQKLELSDIPSVPPSETAENASLLLEESLRKHKYKASSVPKAIALAIREPLVINAAFAGVNTIASYMGPFLITNFVNFLLGKDDDSSNLYGLILAFFFFLAKIMESLTQRQWYFGAQRIGIRVRAALMVLIYKKSLSIQYGGLSNGTVLSALATFRILQEPIYNLPELISMIAQTKVSVDRIQDFIKDENQRMLIHEPTSKGFNIAIEIETGEYAWETGEDKLKRPTIKIREKMNIMKGYKVAVCGPVGSGKSSLLSSILGEIRRISGAGTKIYGSKAYVPQSAWIQTGTITENVFCPFPCQTTHSP</sequence>
<protein>
    <submittedName>
        <fullName evidence="9">ABC transporter C family member 5</fullName>
    </submittedName>
</protein>
<feature type="transmembrane region" description="Helical" evidence="7">
    <location>
        <begin position="276"/>
        <end position="297"/>
    </location>
</feature>
<comment type="caution">
    <text evidence="9">The sequence shown here is derived from an EMBL/GenBank/DDBJ whole genome shotgun (WGS) entry which is preliminary data.</text>
</comment>
<keyword evidence="1" id="KW-0813">Transport</keyword>
<evidence type="ECO:0000256" key="6">
    <source>
        <dbReference type="ARBA" id="ARBA00023136"/>
    </source>
</evidence>
<evidence type="ECO:0000313" key="9">
    <source>
        <dbReference type="EMBL" id="KAB1207770.1"/>
    </source>
</evidence>